<dbReference type="Proteomes" id="UP000546257">
    <property type="component" value="Unassembled WGS sequence"/>
</dbReference>
<comment type="pathway">
    <text evidence="4">Protein modification; protein glycosylation.</text>
</comment>
<dbReference type="InterPro" id="IPR041154">
    <property type="entry name" value="AglB_P1"/>
</dbReference>
<sequence>MSVDSEQREKVNSRSVLDLIEDWYHIPAILVIFFTMAAIRLQSYDDFIRDGDVYFSGNDAWYHYREVTYTVQNWPSTMPFDPWTNYPYGTFVGQFGTLYDQIVATAALVVGLGSPSSELIAKTLLVAPALAGALAVIPVYFIGKRLSGRIAGLFGAVVLLLLPGSFLSRTLAGVADHNAVEPLGMAISIACFVIAFQKASATLPVWEVVREEFFETGKLLTIEEPLKWSLLAGFLTGIYIWVWPPAVFLVGILGLFTVVKIASDVVNQQTPEPTAFVVTVSMLTVALMSLITLDDVGFNTTILSLLQPVVALSVAGAAVFLSWLARAWEGTDLDSNLYPGVVAGLGVVGIAILAVLPIGLLDLITGNLLRTVGFSANAATRTIGEAQPFIAPSSLRRFGVEPAGRIAIEYGLTFFTGLAAAVWLHARPLVEKGTTRAYGYIAGSLAVIALIFLVPAVLGGIESVIGIDEQVVGLLVISALIVGATFLADYDADKLFLIVWAVFITSMAFTQVRFNYYLALVVAVFNAYLFGEILQWINLDRSIRDIGTDIDGYQVLAVVATVLLILGPVLTVPVAVGNTQTSTAWESAQPDAPGVGPGSVTVWDESLSWMQENTPKEGNLGGAGNADQFEYYGTYERTEDFAYPDGTYGVQSWWDYGHWITVQGHRIPNANPFQEGATAAANFLLAPNETQSETVLTAQSTEGNRTRYVMVDWQMATPGSKFGAPTVFYDAEENVSRQDFLRTLYRFDDANQGRFVGTTTLRTQRFYNSTMTKLYYYHGSARSPSPIVVDWAPRQVQTGAGEAVTLDANPRGQGSFVRTFDNMSAAREYVAEDGTAQVGGVGSFPAERVEALEHYRLVQVSETSANRQILRTVGRNAQIAGANPRAVVPSSPAWVKTFERVPGATVSGSGAPPNATVTASAELRIPNTNSTFTYTQRAETDANGDFELTLPYATTGYDEYGPDNGYTNVSVRATGPYTVSTPATLGDNGSIVAYRANLSVPEGEVNGDADGEISVELERTEQELTLGGGGDSGGDSGSSDGSGGETQSLREPVVAGDAARAA</sequence>
<dbReference type="Pfam" id="PF18079">
    <property type="entry name" value="AglB_L1"/>
    <property type="match status" value="1"/>
</dbReference>
<evidence type="ECO:0000256" key="12">
    <source>
        <dbReference type="ARBA" id="ARBA00022989"/>
    </source>
</evidence>
<keyword evidence="8 22" id="KW-0808">Transferase</keyword>
<evidence type="ECO:0000256" key="1">
    <source>
        <dbReference type="ARBA" id="ARBA00001936"/>
    </source>
</evidence>
<reference evidence="22 23" key="1">
    <citation type="submission" date="2020-08" db="EMBL/GenBank/DDBJ databases">
        <authorList>
            <person name="Seo M.-J."/>
        </authorList>
    </citation>
    <scope>NUCLEOTIDE SEQUENCE [LARGE SCALE GENOMIC DNA]</scope>
    <source>
        <strain evidence="22 23">MBLA0160</strain>
    </source>
</reference>
<evidence type="ECO:0000256" key="9">
    <source>
        <dbReference type="ARBA" id="ARBA00022692"/>
    </source>
</evidence>
<comment type="similarity">
    <text evidence="5">Belongs to the STT3 family.</text>
</comment>
<evidence type="ECO:0000256" key="7">
    <source>
        <dbReference type="ARBA" id="ARBA00022676"/>
    </source>
</evidence>
<comment type="catalytic activity">
    <reaction evidence="16">
        <text>an archaeal dolichyl phosphooligosaccharide + [protein]-L-asparagine = an archaeal dolichyl phosphate + a glycoprotein with the oligosaccharide chain attached by N-beta-D-glycosyl linkage to a protein L-asparagine.</text>
        <dbReference type="EC" id="2.4.99.21"/>
    </reaction>
</comment>
<feature type="transmembrane region" description="Helical" evidence="18">
    <location>
        <begin position="305"/>
        <end position="325"/>
    </location>
</feature>
<evidence type="ECO:0000256" key="16">
    <source>
        <dbReference type="ARBA" id="ARBA00034066"/>
    </source>
</evidence>
<feature type="transmembrane region" description="Helical" evidence="18">
    <location>
        <begin position="238"/>
        <end position="262"/>
    </location>
</feature>
<feature type="transmembrane region" description="Helical" evidence="18">
    <location>
        <begin position="555"/>
        <end position="576"/>
    </location>
</feature>
<feature type="transmembrane region" description="Helical" evidence="18">
    <location>
        <begin position="495"/>
        <end position="510"/>
    </location>
</feature>
<feature type="domain" description="AglB-like core" evidence="21">
    <location>
        <begin position="603"/>
        <end position="716"/>
    </location>
</feature>
<evidence type="ECO:0000256" key="2">
    <source>
        <dbReference type="ARBA" id="ARBA00001946"/>
    </source>
</evidence>
<feature type="transmembrane region" description="Helical" evidence="18">
    <location>
        <begin position="516"/>
        <end position="534"/>
    </location>
</feature>
<evidence type="ECO:0000256" key="15">
    <source>
        <dbReference type="ARBA" id="ARBA00030679"/>
    </source>
</evidence>
<feature type="compositionally biased region" description="Gly residues" evidence="17">
    <location>
        <begin position="1026"/>
        <end position="1044"/>
    </location>
</feature>
<feature type="transmembrane region" description="Helical" evidence="18">
    <location>
        <begin position="149"/>
        <end position="167"/>
    </location>
</feature>
<accession>A0A7J9SD91</accession>
<name>A0A7J9SD91_9EURY</name>
<evidence type="ECO:0000256" key="13">
    <source>
        <dbReference type="ARBA" id="ARBA00023136"/>
    </source>
</evidence>
<dbReference type="Gene3D" id="3.40.50.12610">
    <property type="match status" value="1"/>
</dbReference>
<feature type="transmembrane region" description="Helical" evidence="18">
    <location>
        <begin position="470"/>
        <end position="488"/>
    </location>
</feature>
<keyword evidence="23" id="KW-1185">Reference proteome</keyword>
<dbReference type="EC" id="2.4.99.21" evidence="6"/>
<feature type="transmembrane region" description="Helical" evidence="18">
    <location>
        <begin position="124"/>
        <end position="143"/>
    </location>
</feature>
<comment type="subcellular location">
    <subcellularLocation>
        <location evidence="3">Cell membrane</location>
        <topology evidence="3">Multi-pass membrane protein</topology>
    </subcellularLocation>
</comment>
<dbReference type="PANTHER" id="PTHR13872:SF1">
    <property type="entry name" value="DOLICHYL-DIPHOSPHOOLIGOSACCHARIDE--PROTEIN GLYCOSYLTRANSFERASE SUBUNIT STT3B"/>
    <property type="match status" value="1"/>
</dbReference>
<dbReference type="Pfam" id="PF02516">
    <property type="entry name" value="STT3"/>
    <property type="match status" value="1"/>
</dbReference>
<dbReference type="GO" id="GO:0004576">
    <property type="term" value="F:oligosaccharyl transferase activity"/>
    <property type="evidence" value="ECO:0007669"/>
    <property type="project" value="InterPro"/>
</dbReference>
<proteinExistence type="inferred from homology"/>
<dbReference type="RefSeq" id="WP_185191118.1">
    <property type="nucleotide sequence ID" value="NZ_JACKXD010000001.1"/>
</dbReference>
<evidence type="ECO:0000256" key="14">
    <source>
        <dbReference type="ARBA" id="ARBA00023211"/>
    </source>
</evidence>
<dbReference type="Gene3D" id="2.60.40.3390">
    <property type="match status" value="1"/>
</dbReference>
<evidence type="ECO:0000256" key="18">
    <source>
        <dbReference type="SAM" id="Phobius"/>
    </source>
</evidence>
<feature type="transmembrane region" description="Helical" evidence="18">
    <location>
        <begin position="337"/>
        <end position="360"/>
    </location>
</feature>
<evidence type="ECO:0000259" key="20">
    <source>
        <dbReference type="Pfam" id="PF18079"/>
    </source>
</evidence>
<comment type="cofactor">
    <cofactor evidence="1">
        <name>Mn(2+)</name>
        <dbReference type="ChEBI" id="CHEBI:29035"/>
    </cofactor>
</comment>
<evidence type="ECO:0000256" key="11">
    <source>
        <dbReference type="ARBA" id="ARBA00022842"/>
    </source>
</evidence>
<evidence type="ECO:0000256" key="8">
    <source>
        <dbReference type="ARBA" id="ARBA00022679"/>
    </source>
</evidence>
<dbReference type="InterPro" id="IPR003674">
    <property type="entry name" value="Oligo_trans_STT3"/>
</dbReference>
<feature type="domain" description="Oligosaccharyl transferase STT3 N-terminal" evidence="19">
    <location>
        <begin position="36"/>
        <end position="314"/>
    </location>
</feature>
<feature type="transmembrane region" description="Helical" evidence="18">
    <location>
        <begin position="274"/>
        <end position="293"/>
    </location>
</feature>
<keyword evidence="10" id="KW-0479">Metal-binding</keyword>
<keyword evidence="11" id="KW-0460">Magnesium</keyword>
<dbReference type="NCBIfam" id="TIGR04154">
    <property type="entry name" value="archaeo_STT3"/>
    <property type="match status" value="1"/>
</dbReference>
<evidence type="ECO:0000256" key="5">
    <source>
        <dbReference type="ARBA" id="ARBA00010810"/>
    </source>
</evidence>
<feature type="transmembrane region" description="Helical" evidence="18">
    <location>
        <begin position="23"/>
        <end position="41"/>
    </location>
</feature>
<keyword evidence="12 18" id="KW-1133">Transmembrane helix</keyword>
<dbReference type="Pfam" id="PF22627">
    <property type="entry name" value="AglB_core-like"/>
    <property type="match status" value="1"/>
</dbReference>
<keyword evidence="7" id="KW-0328">Glycosyltransferase</keyword>
<dbReference type="InterPro" id="IPR054479">
    <property type="entry name" value="AglB-like_core"/>
</dbReference>
<dbReference type="GO" id="GO:0046872">
    <property type="term" value="F:metal ion binding"/>
    <property type="evidence" value="ECO:0007669"/>
    <property type="project" value="UniProtKB-KW"/>
</dbReference>
<dbReference type="InterPro" id="IPR026410">
    <property type="entry name" value="OlisacTrfase_arch"/>
</dbReference>
<evidence type="ECO:0000313" key="23">
    <source>
        <dbReference type="Proteomes" id="UP000546257"/>
    </source>
</evidence>
<evidence type="ECO:0000256" key="17">
    <source>
        <dbReference type="SAM" id="MobiDB-lite"/>
    </source>
</evidence>
<feature type="region of interest" description="Disordered" evidence="17">
    <location>
        <begin position="1019"/>
        <end position="1062"/>
    </location>
</feature>
<evidence type="ECO:0000259" key="21">
    <source>
        <dbReference type="Pfam" id="PF22627"/>
    </source>
</evidence>
<dbReference type="UniPathway" id="UPA00378"/>
<evidence type="ECO:0000256" key="3">
    <source>
        <dbReference type="ARBA" id="ARBA00004651"/>
    </source>
</evidence>
<evidence type="ECO:0000256" key="6">
    <source>
        <dbReference type="ARBA" id="ARBA00012602"/>
    </source>
</evidence>
<dbReference type="AlphaFoldDB" id="A0A7J9SD91"/>
<evidence type="ECO:0000313" key="22">
    <source>
        <dbReference type="EMBL" id="MBB6644728.1"/>
    </source>
</evidence>
<keyword evidence="13 18" id="KW-0472">Membrane</keyword>
<comment type="caution">
    <text evidence="22">The sequence shown here is derived from an EMBL/GenBank/DDBJ whole genome shotgun (WGS) entry which is preliminary data.</text>
</comment>
<feature type="transmembrane region" description="Helical" evidence="18">
    <location>
        <begin position="406"/>
        <end position="426"/>
    </location>
</feature>
<organism evidence="22 23">
    <name type="scientific">Halobellus ruber</name>
    <dbReference type="NCBI Taxonomy" id="2761102"/>
    <lineage>
        <taxon>Archaea</taxon>
        <taxon>Methanobacteriati</taxon>
        <taxon>Methanobacteriota</taxon>
        <taxon>Stenosarchaea group</taxon>
        <taxon>Halobacteria</taxon>
        <taxon>Halobacteriales</taxon>
        <taxon>Haloferacaceae</taxon>
        <taxon>Halobellus</taxon>
    </lineage>
</organism>
<gene>
    <name evidence="22" type="ORF">H5V44_00130</name>
</gene>
<protein>
    <recommendedName>
        <fullName evidence="6">dolichyl-phosphooligosaccharide-protein glycotransferase</fullName>
        <ecNumber evidence="6">2.4.99.21</ecNumber>
    </recommendedName>
    <alternativeName>
        <fullName evidence="15">Oligosaccharyl transferase</fullName>
    </alternativeName>
</protein>
<evidence type="ECO:0000256" key="10">
    <source>
        <dbReference type="ARBA" id="ARBA00022723"/>
    </source>
</evidence>
<feature type="domain" description="Archaeal glycosylation protein B peripheral" evidence="20">
    <location>
        <begin position="903"/>
        <end position="1005"/>
    </location>
</feature>
<comment type="cofactor">
    <cofactor evidence="2">
        <name>Mg(2+)</name>
        <dbReference type="ChEBI" id="CHEBI:18420"/>
    </cofactor>
</comment>
<keyword evidence="14" id="KW-0464">Manganese</keyword>
<dbReference type="InterPro" id="IPR048307">
    <property type="entry name" value="STT3_N"/>
</dbReference>
<evidence type="ECO:0000259" key="19">
    <source>
        <dbReference type="Pfam" id="PF02516"/>
    </source>
</evidence>
<dbReference type="PANTHER" id="PTHR13872">
    <property type="entry name" value="DOLICHYL-DIPHOSPHOOLIGOSACCHARIDE--PROTEIN GLYCOSYLTRANSFERASE SUBUNIT"/>
    <property type="match status" value="1"/>
</dbReference>
<keyword evidence="9 18" id="KW-0812">Transmembrane</keyword>
<feature type="transmembrane region" description="Helical" evidence="18">
    <location>
        <begin position="438"/>
        <end position="458"/>
    </location>
</feature>
<evidence type="ECO:0000256" key="4">
    <source>
        <dbReference type="ARBA" id="ARBA00004922"/>
    </source>
</evidence>
<dbReference type="GO" id="GO:0005886">
    <property type="term" value="C:plasma membrane"/>
    <property type="evidence" value="ECO:0007669"/>
    <property type="project" value="UniProtKB-SubCell"/>
</dbReference>
<dbReference type="EMBL" id="JACKXD010000001">
    <property type="protein sequence ID" value="MBB6644728.1"/>
    <property type="molecule type" value="Genomic_DNA"/>
</dbReference>